<dbReference type="InterPro" id="IPR006098">
    <property type="entry name" value="MMCoA_mutase_a_cat"/>
</dbReference>
<dbReference type="NCBIfam" id="TIGR00641">
    <property type="entry name" value="acid_CoA_mut_N"/>
    <property type="match status" value="1"/>
</dbReference>
<dbReference type="AlphaFoldDB" id="A0A0M0BME7"/>
<evidence type="ECO:0000256" key="1">
    <source>
        <dbReference type="ARBA" id="ARBA00023235"/>
    </source>
</evidence>
<dbReference type="InterPro" id="IPR016176">
    <property type="entry name" value="Cbl-dep_enz_cat"/>
</dbReference>
<proteinExistence type="predicted"/>
<dbReference type="Gene3D" id="3.20.20.240">
    <property type="entry name" value="Methylmalonyl-CoA mutase"/>
    <property type="match status" value="1"/>
</dbReference>
<evidence type="ECO:0000313" key="4">
    <source>
        <dbReference type="Proteomes" id="UP000037210"/>
    </source>
</evidence>
<dbReference type="PANTHER" id="PTHR48101">
    <property type="entry name" value="METHYLMALONYL-COA MUTASE, MITOCHONDRIAL-RELATED"/>
    <property type="match status" value="1"/>
</dbReference>
<keyword evidence="1" id="KW-0413">Isomerase</keyword>
<dbReference type="Proteomes" id="UP000037210">
    <property type="component" value="Unassembled WGS sequence"/>
</dbReference>
<comment type="caution">
    <text evidence="3">The sequence shown here is derived from an EMBL/GenBank/DDBJ whole genome shotgun (WGS) entry which is preliminary data.</text>
</comment>
<dbReference type="PATRIC" id="fig|1685127.3.peg.1547"/>
<organism evidence="3 4">
    <name type="scientific">miscellaneous Crenarchaeota group-15 archaeon DG-45</name>
    <dbReference type="NCBI Taxonomy" id="1685127"/>
    <lineage>
        <taxon>Archaea</taxon>
        <taxon>Candidatus Bathyarchaeota</taxon>
        <taxon>MCG-15</taxon>
    </lineage>
</organism>
<dbReference type="PANTHER" id="PTHR48101:SF1">
    <property type="entry name" value="METHYLMALONYL-COA MUTASE, LARGE SUBUNIT"/>
    <property type="match status" value="1"/>
</dbReference>
<dbReference type="InterPro" id="IPR006099">
    <property type="entry name" value="MeMalonylCoA_mutase_a/b_cat"/>
</dbReference>
<evidence type="ECO:0000259" key="2">
    <source>
        <dbReference type="Pfam" id="PF01642"/>
    </source>
</evidence>
<protein>
    <submittedName>
        <fullName evidence="3">Methylmalonyl-CoA mutase</fullName>
    </submittedName>
</protein>
<evidence type="ECO:0000313" key="3">
    <source>
        <dbReference type="EMBL" id="KON29733.1"/>
    </source>
</evidence>
<feature type="domain" description="Methylmalonyl-CoA mutase alpha/beta chain catalytic" evidence="2">
    <location>
        <begin position="38"/>
        <end position="552"/>
    </location>
</feature>
<dbReference type="EMBL" id="LFWZ01000053">
    <property type="protein sequence ID" value="KON29733.1"/>
    <property type="molecule type" value="Genomic_DNA"/>
</dbReference>
<gene>
    <name evidence="3" type="ORF">AC482_05735</name>
</gene>
<sequence length="559" mass="62312">MFNKQRLSSLRGKLERWETETVEPGLSRFPERAEAFTTPSGRPVKRLYTPLDIGDLDYVERLGFPGEPPFTRGIYPTMYRGRLWTMRQYSGYASAEETNRRFKFLLEQGQTGLSVAFDLPTQTGYDSDSPMAEGEVGRVGVPISSLEDMERLFEGIDLGRVSTSMTINATAPQVLAMYLKAAEVRGTPPAELRGTAQNDLLKEYVARGTYIYPPAESMRLVVDIIEHFFRSVPRFNTISVSGYHMREAGATAAQELAFTLANGIEYVRSAVERGLPVDAFAPRISFFFGCHNDFLEEIAKFRAARRMWAAIMRDRFEAESRESMLMRYHVQTDGVTLTAQQPYNNIARVTIQGLAAVLGGCQSLHTNSFDEALGLPSEVAVTTALRTQQIIAHESGVAGTIDPLGGAYAVECLTDEIEEEAYGYIDRIEVMGGATAAIDGGFYQREISESAYRQQRETESGDRVVVGVNAYAGEERIPIEPLRVDPVLEKKQIERLRAFKARRERGEVERALGDMRRAAEGDENLMPYIIEAVEARATNGEISDTLRGVFGEYRAATIV</sequence>
<reference evidence="3 4" key="1">
    <citation type="submission" date="2015-06" db="EMBL/GenBank/DDBJ databases">
        <title>New insights into the roles of widespread benthic archaea in carbon and nitrogen cycling.</title>
        <authorList>
            <person name="Lazar C.S."/>
            <person name="Baker B.J."/>
            <person name="Seitz K.W."/>
            <person name="Hyde A.S."/>
            <person name="Dick G.J."/>
            <person name="Hinrichs K.-U."/>
            <person name="Teske A.P."/>
        </authorList>
    </citation>
    <scope>NUCLEOTIDE SEQUENCE [LARGE SCALE GENOMIC DNA]</scope>
    <source>
        <strain evidence="3">DG-45</strain>
    </source>
</reference>
<dbReference type="Pfam" id="PF01642">
    <property type="entry name" value="MM_CoA_mutase"/>
    <property type="match status" value="1"/>
</dbReference>
<dbReference type="CDD" id="cd03680">
    <property type="entry name" value="MM_CoA_mutase_ICM_like"/>
    <property type="match status" value="1"/>
</dbReference>
<accession>A0A0M0BME7</accession>
<dbReference type="GO" id="GO:0004494">
    <property type="term" value="F:methylmalonyl-CoA mutase activity"/>
    <property type="evidence" value="ECO:0007669"/>
    <property type="project" value="InterPro"/>
</dbReference>
<name>A0A0M0BME7_9ARCH</name>
<dbReference type="SUPFAM" id="SSF51703">
    <property type="entry name" value="Cobalamin (vitamin B12)-dependent enzymes"/>
    <property type="match status" value="1"/>
</dbReference>
<dbReference type="GO" id="GO:0031419">
    <property type="term" value="F:cobalamin binding"/>
    <property type="evidence" value="ECO:0007669"/>
    <property type="project" value="InterPro"/>
</dbReference>